<dbReference type="InterPro" id="IPR029045">
    <property type="entry name" value="ClpP/crotonase-like_dom_sf"/>
</dbReference>
<name>A0A135WKG5_9FLAO</name>
<dbReference type="EMBL" id="LPUR01000001">
    <property type="protein sequence ID" value="KXH85375.1"/>
    <property type="molecule type" value="Genomic_DNA"/>
</dbReference>
<evidence type="ECO:0000313" key="3">
    <source>
        <dbReference type="Proteomes" id="UP000070513"/>
    </source>
</evidence>
<dbReference type="GO" id="GO:0008236">
    <property type="term" value="F:serine-type peptidase activity"/>
    <property type="evidence" value="ECO:0007669"/>
    <property type="project" value="InterPro"/>
</dbReference>
<dbReference type="SUPFAM" id="SSF52096">
    <property type="entry name" value="ClpP/crotonase"/>
    <property type="match status" value="1"/>
</dbReference>
<comment type="caution">
    <text evidence="2">The sequence shown here is derived from an EMBL/GenBank/DDBJ whole genome shotgun (WGS) entry which is preliminary data.</text>
</comment>
<evidence type="ECO:0000259" key="1">
    <source>
        <dbReference type="Pfam" id="PF03572"/>
    </source>
</evidence>
<protein>
    <recommendedName>
        <fullName evidence="1">Tail specific protease domain-containing protein</fullName>
    </recommendedName>
</protein>
<dbReference type="Proteomes" id="UP000070513">
    <property type="component" value="Unassembled WGS sequence"/>
</dbReference>
<dbReference type="GO" id="GO:0006508">
    <property type="term" value="P:proteolysis"/>
    <property type="evidence" value="ECO:0007669"/>
    <property type="project" value="InterPro"/>
</dbReference>
<evidence type="ECO:0000313" key="2">
    <source>
        <dbReference type="EMBL" id="KXH85375.1"/>
    </source>
</evidence>
<reference evidence="2 3" key="2">
    <citation type="journal article" date="2016" name="Genome Announc.">
        <title>Draft Genome Sequence of a Biocontrol Rhizobacterium, Chryseobacterium kwangjuense Strain KJ1R5, Isolated from Pepper (Capsicum annuum).</title>
        <authorList>
            <person name="Jeong J.J."/>
            <person name="Park H."/>
            <person name="Park B.H."/>
            <person name="Mannaa M."/>
            <person name="Sang M.K."/>
            <person name="Choi I.G."/>
            <person name="Kim K.D."/>
        </authorList>
    </citation>
    <scope>NUCLEOTIDE SEQUENCE [LARGE SCALE GENOMIC DNA]</scope>
    <source>
        <strain evidence="2 3">KJ1R5</strain>
    </source>
</reference>
<dbReference type="InterPro" id="IPR036034">
    <property type="entry name" value="PDZ_sf"/>
</dbReference>
<proteinExistence type="predicted"/>
<dbReference type="AlphaFoldDB" id="A0A135WKG5"/>
<dbReference type="SUPFAM" id="SSF50156">
    <property type="entry name" value="PDZ domain-like"/>
    <property type="match status" value="1"/>
</dbReference>
<dbReference type="InterPro" id="IPR005151">
    <property type="entry name" value="Tail-specific_protease"/>
</dbReference>
<reference evidence="3" key="1">
    <citation type="submission" date="2015-12" db="EMBL/GenBank/DDBJ databases">
        <title>Genome sequence of a biocontrol rhizobacterium Chryseobacterium kwangjuense strain KJ1R5 isolated from pepper (Capsicum annuum L.).</title>
        <authorList>
            <person name="Jeong J.-J."/>
            <person name="Park H."/>
            <person name="Mannaa M."/>
            <person name="Sang M.K."/>
            <person name="Choi I.-G."/>
            <person name="Kim K.D."/>
        </authorList>
    </citation>
    <scope>NUCLEOTIDE SEQUENCE [LARGE SCALE GENOMIC DNA]</scope>
    <source>
        <strain evidence="3">KJ1R5</strain>
    </source>
</reference>
<organism evidence="2 3">
    <name type="scientific">Chryseobacterium kwangjuense</name>
    <dbReference type="NCBI Taxonomy" id="267125"/>
    <lineage>
        <taxon>Bacteria</taxon>
        <taxon>Pseudomonadati</taxon>
        <taxon>Bacteroidota</taxon>
        <taxon>Flavobacteriia</taxon>
        <taxon>Flavobacteriales</taxon>
        <taxon>Weeksellaceae</taxon>
        <taxon>Chryseobacterium group</taxon>
        <taxon>Chryseobacterium</taxon>
    </lineage>
</organism>
<gene>
    <name evidence="2" type="ORF">AU378_06400</name>
</gene>
<accession>A0A135WKG5</accession>
<dbReference type="Gene3D" id="3.90.226.10">
    <property type="entry name" value="2-enoyl-CoA Hydratase, Chain A, domain 1"/>
    <property type="match status" value="1"/>
</dbReference>
<dbReference type="Gene3D" id="2.30.42.10">
    <property type="match status" value="1"/>
</dbReference>
<dbReference type="Pfam" id="PF03572">
    <property type="entry name" value="Peptidase_S41"/>
    <property type="match status" value="1"/>
</dbReference>
<feature type="domain" description="Tail specific protease" evidence="1">
    <location>
        <begin position="439"/>
        <end position="598"/>
    </location>
</feature>
<sequence>MVFFCSLKSGVWNLRGFLRGVKTPIPYFFISSEFRNFIKKSYIFSGIISNKIMKKLISVFCLVIVQSLVYGQKEQYNLFIRTWNFLKYYHPDLAGGKINSDSLFLTNIEKVNQQTDTNSVIRILSEKLNQNFSGNPVIDQEKDILSVNQDFSWYQKNKKISPQNKNLLNTIYQHRLITQTDKKQKQDEEKKKESLPKDKNLPLAERLLIFAKIQGSIDYLYPHKYLMPKNSDAYFADLLEQTIQCSTRKDFEVILAKAVAKMEDTHAFKFYNQLSYKNEIYHRSYYPPFDYTVFDDHILITDLILPEICSKANIRVGDRIMEINGKKISKIIKEKQKLLSVSNPETLVYMLSDYQRNLIWTVDDAQKELKIQSKQDRKTYSQKVDFINFTDKQQLATVTEYIKEKIRSKDEHTMTHVDVAHFKIYDVRRILESVPEDQLDDHMDKIFKEASTKKAIVFDMRGYPDWGGFVYHYIYKYFSPVENHFGKYYKPNIRNIGTYIPSSYKEFGLYYPKIENKTTHPYKGKVFIIVNPETLSLSEWSTMNLQKIFPQAMTIGQKTAGADGDVTSVPLNADYNLEFTANGIFYYDNEQTQKTGIRINELIRYTDEDILQKRDLEFEKVLREVK</sequence>